<evidence type="ECO:0000313" key="2">
    <source>
        <dbReference type="Proteomes" id="UP001165960"/>
    </source>
</evidence>
<gene>
    <name evidence="1" type="ORF">DSO57_1033436</name>
</gene>
<sequence length="112" mass="12299">MKEIPTTPPLLDALHVHDFILGLVNQVVPCTGSWCSRATPVSYPVRIAPIVYMAFQAQPASSVRVQLDPSMGCDTVSTQFSAPFISRIKPFPVHPSDRSVKKILPKKITITI</sequence>
<accession>A0ACC2UKV3</accession>
<comment type="caution">
    <text evidence="1">The sequence shown here is derived from an EMBL/GenBank/DDBJ whole genome shotgun (WGS) entry which is preliminary data.</text>
</comment>
<proteinExistence type="predicted"/>
<dbReference type="Proteomes" id="UP001165960">
    <property type="component" value="Unassembled WGS sequence"/>
</dbReference>
<name>A0ACC2UKV3_9FUNG</name>
<keyword evidence="2" id="KW-1185">Reference proteome</keyword>
<dbReference type="EMBL" id="QTSX02000263">
    <property type="protein sequence ID" value="KAJ9087433.1"/>
    <property type="molecule type" value="Genomic_DNA"/>
</dbReference>
<evidence type="ECO:0000313" key="1">
    <source>
        <dbReference type="EMBL" id="KAJ9087433.1"/>
    </source>
</evidence>
<reference evidence="1" key="1">
    <citation type="submission" date="2022-04" db="EMBL/GenBank/DDBJ databases">
        <title>Genome of the entomopathogenic fungus Entomophthora muscae.</title>
        <authorList>
            <person name="Elya C."/>
            <person name="Lovett B.R."/>
            <person name="Lee E."/>
            <person name="Macias A.M."/>
            <person name="Hajek A.E."/>
            <person name="De Bivort B.L."/>
            <person name="Kasson M.T."/>
            <person name="De Fine Licht H.H."/>
            <person name="Stajich J.E."/>
        </authorList>
    </citation>
    <scope>NUCLEOTIDE SEQUENCE</scope>
    <source>
        <strain evidence="1">Berkeley</strain>
    </source>
</reference>
<organism evidence="1 2">
    <name type="scientific">Entomophthora muscae</name>
    <dbReference type="NCBI Taxonomy" id="34485"/>
    <lineage>
        <taxon>Eukaryota</taxon>
        <taxon>Fungi</taxon>
        <taxon>Fungi incertae sedis</taxon>
        <taxon>Zoopagomycota</taxon>
        <taxon>Entomophthoromycotina</taxon>
        <taxon>Entomophthoromycetes</taxon>
        <taxon>Entomophthorales</taxon>
        <taxon>Entomophthoraceae</taxon>
        <taxon>Entomophthora</taxon>
    </lineage>
</organism>
<protein>
    <submittedName>
        <fullName evidence="1">Uncharacterized protein</fullName>
    </submittedName>
</protein>